<dbReference type="STRING" id="946362.F2USK2"/>
<feature type="repeat" description="WD" evidence="3">
    <location>
        <begin position="1498"/>
        <end position="1539"/>
    </location>
</feature>
<feature type="repeat" description="WD" evidence="3">
    <location>
        <begin position="1194"/>
        <end position="1235"/>
    </location>
</feature>
<evidence type="ECO:0000256" key="1">
    <source>
        <dbReference type="ARBA" id="ARBA00022574"/>
    </source>
</evidence>
<dbReference type="OrthoDB" id="538223at2759"/>
<dbReference type="Proteomes" id="UP000007799">
    <property type="component" value="Unassembled WGS sequence"/>
</dbReference>
<proteinExistence type="predicted"/>
<name>F2USK2_SALR5</name>
<dbReference type="eggNOG" id="KOG0271">
    <property type="taxonomic scope" value="Eukaryota"/>
</dbReference>
<dbReference type="KEGG" id="sre:PTSG_11148"/>
<dbReference type="Gene3D" id="3.40.50.300">
    <property type="entry name" value="P-loop containing nucleotide triphosphate hydrolases"/>
    <property type="match status" value="1"/>
</dbReference>
<sequence>MSTPHTIGRMSAPQLQSWLEDHALNTAEAGKLTDVSGEQLVSVARRGETALQSSFQVSAVYAQSLLEALHLGDSIHGEDATRHAYSEGDCQDTREFQLKQEVLQQFDIVDVQLPARWRRWLFSTSTRHKPVTLRTSLKDTVKKNIVHIVKATTTPNPYVFALTALGLCKGGYDRVQIMKKNKAAAEGLAKRIKQVVKFGGPILVYFEKIEDGERLIDDEAEELLEASFCAFRLIGDYNKDSKAKAILHFLGCHQFKKAIHEAKQRLLEAVSFTAMGAISTMVKEQRTPGWLSTLSSVEAEDAVQFWIKHNFQESVSVRKLVDAIVLWVHDADMGDSHGNDDGWPNSAKAVRDEQAVFSFFSRQDTIETTTIQRFALFVKDSPSIAHAATAVVERMEDAKLRKALRNVLAPVDFGRDLIKHQRAFVEGTRQWVFDAFEEWAMCEDDRVAKKAKQTRPHSDKDKGQRRVFWVKGTGGLGKSVIAAQLIKRYGQASTSKQPLIAAHYFCKHDATNRNDPRKAINTLAFRLATQLPELREEYKAILQGENEERRNNFTTHADGSEGTVEDAFNVVLAEPLKAALGEDSGGKGSDVFILIDALDELRAGNSRAQFLRLVGKLLPSLPPCVRIVVTSRPEEDILALLKNLNPFTIDKQDERQREDLQLCVRNIIIKQSSLGKLNQDEQEEVVQMVVDRADGVFLAVRLIACEVDKAEGNTRHPLTVADIRRLVGKGGSFIDGTYTETLDRIQARIKEAAGDDDGVLAALQGTLHDMLAVIVASLQPLRVDDLHELCGGGRVQSKALTKRLLSALSLLFSSSSKHDVVEPLHKTVNDFLTDKQRAGPHFVDEREGHAILARACLRVLEDRGLLSHGDKAASSAELVEEKGAEESVVVYAIAFGHQHLTTCAEAMQAQATFEIEGLQRACEAALCSWQGAWLQPRGKAELTKQELALVKDGALQQSQHEATKAFAQWLLLQTYTLGRTKPLVAELAALVAATDEIKDREALHAMLDDVRRMYGTHWASEEDIRTGIAQSCANLPLRSSLAASPAIALLWTVSSQPQPLMTIPPILTQDPCLMQLKGHTGYVTSVSFSADGKRLVSGSWDKTVRVWDASTGQELARCIGHTDWVTSVVFTPDNKHIMSVSDDKTVRTWDSDTTDELILRRMQTEELGQRAAVSANGKYVRTGIWAERFRAGNHNTPNSSATSASVSPDGQRIVSGCADNTVRVWDAHTGHKLAQWNGHTASISSVAFSDDGKLIASGSQDMTVRIWDAGTGNLLAQCDGHLGDVNSVTFSADGTRIASGSDDKTVRIWNAKTGQEMATYIGHADNVTSVTFSPDGKRIVSGSIDSTVRIWDAGVRQTLAQCHGHTNDVYSVAFSPDDKRIVSGSHDKTVRVWDAETGQELAQCNGHTNSVTSVSFSPTGTRIVSGSKDKTVRIWNTDTGEELARYSGHTGKVRSVALSRDGKLIVSGSGTPSALFTRGEDYSVRIWDVTTGQQLTKCDGHTDVVTSVAFGPDGQHIVSGSRDNTVCIWDVTTGQQLTKCDGHTDVVTSVAFGPDGRRIVSGSRDNTVCIWDVTTGQQLTKCDGHTDVVTSVAFGPDGRRIVSGSHDKTVRVWDSSTGEDLCVYRGHTSTVRSAVFSTLGTFIVSGGYDNTVRIWNTERMP</sequence>
<gene>
    <name evidence="5" type="ORF">PTSG_11148</name>
</gene>
<accession>F2USK2</accession>
<dbReference type="PRINTS" id="PR00320">
    <property type="entry name" value="GPROTEINBRPT"/>
</dbReference>
<feature type="repeat" description="WD" evidence="3">
    <location>
        <begin position="1624"/>
        <end position="1661"/>
    </location>
</feature>
<evidence type="ECO:0000256" key="2">
    <source>
        <dbReference type="ARBA" id="ARBA00022737"/>
    </source>
</evidence>
<dbReference type="Pfam" id="PF00400">
    <property type="entry name" value="WD40"/>
    <property type="match status" value="13"/>
</dbReference>
<feature type="domain" description="NACHT" evidence="4">
    <location>
        <begin position="466"/>
        <end position="633"/>
    </location>
</feature>
<feature type="repeat" description="WD" evidence="3">
    <location>
        <begin position="1118"/>
        <end position="1159"/>
    </location>
</feature>
<evidence type="ECO:0000256" key="3">
    <source>
        <dbReference type="PROSITE-ProRule" id="PRU00221"/>
    </source>
</evidence>
<protein>
    <submittedName>
        <fullName evidence="5">WD-40 repeat protein</fullName>
    </submittedName>
</protein>
<feature type="repeat" description="WD" evidence="3">
    <location>
        <begin position="1446"/>
        <end position="1497"/>
    </location>
</feature>
<dbReference type="eggNOG" id="KOG0272">
    <property type="taxonomic scope" value="Eukaryota"/>
</dbReference>
<dbReference type="InterPro" id="IPR056884">
    <property type="entry name" value="NPHP3-like_N"/>
</dbReference>
<dbReference type="InterPro" id="IPR036322">
    <property type="entry name" value="WD40_repeat_dom_sf"/>
</dbReference>
<dbReference type="CDD" id="cd00200">
    <property type="entry name" value="WD40"/>
    <property type="match status" value="2"/>
</dbReference>
<feature type="repeat" description="WD" evidence="3">
    <location>
        <begin position="1404"/>
        <end position="1445"/>
    </location>
</feature>
<dbReference type="SMART" id="SM00564">
    <property type="entry name" value="PQQ"/>
    <property type="match status" value="10"/>
</dbReference>
<dbReference type="GeneID" id="16068318"/>
<reference evidence="5" key="1">
    <citation type="submission" date="2009-08" db="EMBL/GenBank/DDBJ databases">
        <title>Annotation of Salpingoeca rosetta.</title>
        <authorList>
            <consortium name="The Broad Institute Genome Sequencing Platform"/>
            <person name="Russ C."/>
            <person name="Cuomo C."/>
            <person name="Burger G."/>
            <person name="Gray M.W."/>
            <person name="Holland P.W.H."/>
            <person name="King N."/>
            <person name="Lang F.B.F."/>
            <person name="Roger A.J."/>
            <person name="Ruiz-Trillo I."/>
            <person name="Young S.K."/>
            <person name="Zeng Q."/>
            <person name="Gargeya S."/>
            <person name="Alvarado L."/>
            <person name="Berlin A."/>
            <person name="Chapman S.B."/>
            <person name="Chen Z."/>
            <person name="Freedman E."/>
            <person name="Gellesch M."/>
            <person name="Goldberg J."/>
            <person name="Griggs A."/>
            <person name="Gujja S."/>
            <person name="Heilman E."/>
            <person name="Heiman D."/>
            <person name="Howarth C."/>
            <person name="Mehta T."/>
            <person name="Neiman D."/>
            <person name="Pearson M."/>
            <person name="Roberts A."/>
            <person name="Saif S."/>
            <person name="Shea T."/>
            <person name="Shenoy N."/>
            <person name="Sisk P."/>
            <person name="Stolte C."/>
            <person name="Sykes S."/>
            <person name="White J."/>
            <person name="Yandava C."/>
            <person name="Haas B."/>
            <person name="Nusbaum C."/>
            <person name="Birren B."/>
        </authorList>
    </citation>
    <scope>NUCLEOTIDE SEQUENCE [LARGE SCALE GENOMIC DNA]</scope>
    <source>
        <strain evidence="5">ATCC 50818</strain>
    </source>
</reference>
<dbReference type="InterPro" id="IPR019775">
    <property type="entry name" value="WD40_repeat_CS"/>
</dbReference>
<dbReference type="PANTHER" id="PTHR19879:SF9">
    <property type="entry name" value="TRANSCRIPTION INITIATION FACTOR TFIID SUBUNIT 5"/>
    <property type="match status" value="1"/>
</dbReference>
<dbReference type="PROSITE" id="PS50294">
    <property type="entry name" value="WD_REPEATS_REGION"/>
    <property type="match status" value="12"/>
</dbReference>
<feature type="repeat" description="WD" evidence="3">
    <location>
        <begin position="1236"/>
        <end position="1277"/>
    </location>
</feature>
<keyword evidence="2" id="KW-0677">Repeat</keyword>
<dbReference type="PANTHER" id="PTHR19879">
    <property type="entry name" value="TRANSCRIPTION INITIATION FACTOR TFIID"/>
    <property type="match status" value="1"/>
</dbReference>
<dbReference type="RefSeq" id="XP_004987796.1">
    <property type="nucleotide sequence ID" value="XM_004987739.1"/>
</dbReference>
<keyword evidence="1 3" id="KW-0853">WD repeat</keyword>
<dbReference type="EMBL" id="GL832995">
    <property type="protein sequence ID" value="EGD81111.1"/>
    <property type="molecule type" value="Genomic_DNA"/>
</dbReference>
<dbReference type="Pfam" id="PF24883">
    <property type="entry name" value="NPHP3_N"/>
    <property type="match status" value="1"/>
</dbReference>
<dbReference type="InterPro" id="IPR020472">
    <property type="entry name" value="WD40_PAC1"/>
</dbReference>
<dbReference type="PROSITE" id="PS00678">
    <property type="entry name" value="WD_REPEATS_1"/>
    <property type="match status" value="9"/>
</dbReference>
<dbReference type="SMART" id="SM00320">
    <property type="entry name" value="WD40"/>
    <property type="match status" value="13"/>
</dbReference>
<feature type="repeat" description="WD" evidence="3">
    <location>
        <begin position="1278"/>
        <end position="1319"/>
    </location>
</feature>
<dbReference type="PROSITE" id="PS50082">
    <property type="entry name" value="WD_REPEATS_2"/>
    <property type="match status" value="13"/>
</dbReference>
<evidence type="ECO:0000259" key="4">
    <source>
        <dbReference type="PROSITE" id="PS50837"/>
    </source>
</evidence>
<feature type="repeat" description="WD" evidence="3">
    <location>
        <begin position="1540"/>
        <end position="1581"/>
    </location>
</feature>
<dbReference type="InterPro" id="IPR018391">
    <property type="entry name" value="PQQ_b-propeller_rpt"/>
</dbReference>
<dbReference type="SUPFAM" id="SSF50978">
    <property type="entry name" value="WD40 repeat-like"/>
    <property type="match status" value="3"/>
</dbReference>
<feature type="repeat" description="WD" evidence="3">
    <location>
        <begin position="1076"/>
        <end position="1117"/>
    </location>
</feature>
<dbReference type="InterPro" id="IPR001680">
    <property type="entry name" value="WD40_rpt"/>
</dbReference>
<dbReference type="Gene3D" id="2.130.10.10">
    <property type="entry name" value="YVTN repeat-like/Quinoprotein amine dehydrogenase"/>
    <property type="match status" value="6"/>
</dbReference>
<dbReference type="InterPro" id="IPR015943">
    <property type="entry name" value="WD40/YVTN_repeat-like_dom_sf"/>
</dbReference>
<dbReference type="InParanoid" id="F2USK2"/>
<organism evidence="6">
    <name type="scientific">Salpingoeca rosetta (strain ATCC 50818 / BSB-021)</name>
    <dbReference type="NCBI Taxonomy" id="946362"/>
    <lineage>
        <taxon>Eukaryota</taxon>
        <taxon>Choanoflagellata</taxon>
        <taxon>Craspedida</taxon>
        <taxon>Salpingoecidae</taxon>
        <taxon>Salpingoeca</taxon>
    </lineage>
</organism>
<dbReference type="PROSITE" id="PS50837">
    <property type="entry name" value="NACHT"/>
    <property type="match status" value="1"/>
</dbReference>
<feature type="repeat" description="WD" evidence="3">
    <location>
        <begin position="1362"/>
        <end position="1403"/>
    </location>
</feature>
<dbReference type="InterPro" id="IPR007111">
    <property type="entry name" value="NACHT_NTPase"/>
</dbReference>
<keyword evidence="6" id="KW-1185">Reference proteome</keyword>
<dbReference type="InterPro" id="IPR027417">
    <property type="entry name" value="P-loop_NTPase"/>
</dbReference>
<dbReference type="eggNOG" id="KOG0266">
    <property type="taxonomic scope" value="Eukaryota"/>
</dbReference>
<feature type="repeat" description="WD" evidence="3">
    <location>
        <begin position="1320"/>
        <end position="1361"/>
    </location>
</feature>
<evidence type="ECO:0000313" key="6">
    <source>
        <dbReference type="Proteomes" id="UP000007799"/>
    </source>
</evidence>
<feature type="repeat" description="WD" evidence="3">
    <location>
        <begin position="1582"/>
        <end position="1623"/>
    </location>
</feature>
<evidence type="ECO:0000313" key="5">
    <source>
        <dbReference type="EMBL" id="EGD81111.1"/>
    </source>
</evidence>
<dbReference type="SUPFAM" id="SSF52540">
    <property type="entry name" value="P-loop containing nucleoside triphosphate hydrolases"/>
    <property type="match status" value="1"/>
</dbReference>